<dbReference type="SUPFAM" id="SSF53335">
    <property type="entry name" value="S-adenosyl-L-methionine-dependent methyltransferases"/>
    <property type="match status" value="1"/>
</dbReference>
<reference evidence="1" key="1">
    <citation type="submission" date="2021-01" db="EMBL/GenBank/DDBJ databases">
        <authorList>
            <person name="Corre E."/>
            <person name="Pelletier E."/>
            <person name="Niang G."/>
            <person name="Scheremetjew M."/>
            <person name="Finn R."/>
            <person name="Kale V."/>
            <person name="Holt S."/>
            <person name="Cochrane G."/>
            <person name="Meng A."/>
            <person name="Brown T."/>
            <person name="Cohen L."/>
        </authorList>
    </citation>
    <scope>NUCLEOTIDE SEQUENCE</scope>
    <source>
        <strain evidence="1">S3</strain>
    </source>
</reference>
<dbReference type="Gene3D" id="3.40.50.150">
    <property type="entry name" value="Vaccinia Virus protein VP39"/>
    <property type="match status" value="1"/>
</dbReference>
<sequence length="180" mass="21086">MIESARKNLESMGIIDQFELVCADVFDENFQLPEKVDCVVLSYTLTTFINSFEMLEKILTQCRKQVKDSGYMFVADFSWGPMPKDGFWGGMYTAHPDEPVGPKEFETFEFFIDKAPEEAFQIFQIPHYLMFKAGYAAGFRHIEYKPQYPDPELKDDPVIRRYIDECNPADYLMKFKFMNP</sequence>
<organism evidence="1">
    <name type="scientific">Strombidium inclinatum</name>
    <dbReference type="NCBI Taxonomy" id="197538"/>
    <lineage>
        <taxon>Eukaryota</taxon>
        <taxon>Sar</taxon>
        <taxon>Alveolata</taxon>
        <taxon>Ciliophora</taxon>
        <taxon>Intramacronucleata</taxon>
        <taxon>Spirotrichea</taxon>
        <taxon>Oligotrichia</taxon>
        <taxon>Strombidiidae</taxon>
        <taxon>Strombidium</taxon>
    </lineage>
</organism>
<protein>
    <submittedName>
        <fullName evidence="1">Uncharacterized protein</fullName>
    </submittedName>
</protein>
<accession>A0A7S3N1M1</accession>
<dbReference type="CDD" id="cd02440">
    <property type="entry name" value="AdoMet_MTases"/>
    <property type="match status" value="1"/>
</dbReference>
<dbReference type="AlphaFoldDB" id="A0A7S3N1M1"/>
<name>A0A7S3N1M1_9SPIT</name>
<dbReference type="EMBL" id="HBIH01025424">
    <property type="protein sequence ID" value="CAE0329543.1"/>
    <property type="molecule type" value="Transcribed_RNA"/>
</dbReference>
<gene>
    <name evidence="1" type="ORF">SINC0208_LOCUS10173</name>
</gene>
<evidence type="ECO:0000313" key="1">
    <source>
        <dbReference type="EMBL" id="CAE0329543.1"/>
    </source>
</evidence>
<dbReference type="InterPro" id="IPR029063">
    <property type="entry name" value="SAM-dependent_MTases_sf"/>
</dbReference>
<proteinExistence type="predicted"/>